<proteinExistence type="inferred from homology"/>
<evidence type="ECO:0000256" key="1">
    <source>
        <dbReference type="ARBA" id="ARBA00008226"/>
    </source>
</evidence>
<comment type="similarity">
    <text evidence="1">Belongs to the class-II aminoacyl-tRNA synthetase family.</text>
</comment>
<keyword evidence="6" id="KW-0648">Protein biosynthesis</keyword>
<dbReference type="PANTHER" id="PTHR22594:SF54">
    <property type="entry name" value="ASPARAGINE--TRNA LIGASE, CYTOPLASMIC 1-RELATED"/>
    <property type="match status" value="1"/>
</dbReference>
<dbReference type="InterPro" id="IPR004364">
    <property type="entry name" value="Aa-tRNA-synt_II"/>
</dbReference>
<evidence type="ECO:0000256" key="5">
    <source>
        <dbReference type="ARBA" id="ARBA00022840"/>
    </source>
</evidence>
<dbReference type="EMBL" id="BQNB010010471">
    <property type="protein sequence ID" value="GJS77758.1"/>
    <property type="molecule type" value="Genomic_DNA"/>
</dbReference>
<dbReference type="PRINTS" id="PR01042">
    <property type="entry name" value="TRNASYNTHASP"/>
</dbReference>
<dbReference type="InterPro" id="IPR002312">
    <property type="entry name" value="Asp/Asn-tRNA-synth_IIb"/>
</dbReference>
<feature type="domain" description="Aminoacyl-transfer RNA synthetases class-II family profile" evidence="8">
    <location>
        <begin position="325"/>
        <end position="558"/>
    </location>
</feature>
<evidence type="ECO:0000256" key="4">
    <source>
        <dbReference type="ARBA" id="ARBA00022741"/>
    </source>
</evidence>
<dbReference type="EC" id="6.1.1.22" evidence="2"/>
<dbReference type="InterPro" id="IPR006195">
    <property type="entry name" value="aa-tRNA-synth_II"/>
</dbReference>
<gene>
    <name evidence="10" type="ORF">Tco_0727639</name>
</gene>
<dbReference type="InterPro" id="IPR000738">
    <property type="entry name" value="WHEP-TRS_dom"/>
</dbReference>
<dbReference type="NCBIfam" id="TIGR00457">
    <property type="entry name" value="asnS"/>
    <property type="match status" value="1"/>
</dbReference>
<evidence type="ECO:0000256" key="2">
    <source>
        <dbReference type="ARBA" id="ARBA00012816"/>
    </source>
</evidence>
<keyword evidence="4" id="KW-0547">Nucleotide-binding</keyword>
<evidence type="ECO:0000256" key="6">
    <source>
        <dbReference type="ARBA" id="ARBA00022917"/>
    </source>
</evidence>
<evidence type="ECO:0000259" key="9">
    <source>
        <dbReference type="PROSITE" id="PS51185"/>
    </source>
</evidence>
<evidence type="ECO:0000313" key="11">
    <source>
        <dbReference type="Proteomes" id="UP001151760"/>
    </source>
</evidence>
<comment type="caution">
    <text evidence="10">The sequence shown here is derived from an EMBL/GenBank/DDBJ whole genome shotgun (WGS) entry which is preliminary data.</text>
</comment>
<protein>
    <recommendedName>
        <fullName evidence="2">asparagine--tRNA ligase</fullName>
        <ecNumber evidence="2">6.1.1.22</ecNumber>
    </recommendedName>
</protein>
<keyword evidence="7" id="KW-0030">Aminoacyl-tRNA synthetase</keyword>
<reference evidence="10" key="2">
    <citation type="submission" date="2022-01" db="EMBL/GenBank/DDBJ databases">
        <authorList>
            <person name="Yamashiro T."/>
            <person name="Shiraishi A."/>
            <person name="Satake H."/>
            <person name="Nakayama K."/>
        </authorList>
    </citation>
    <scope>NUCLEOTIDE SEQUENCE</scope>
</reference>
<sequence length="568" mass="63690">MAANDGAPPPLSTLTLTDTITPCAFSQRVLIKSILSRPDGGAGLAGQTLKVGGWVKKGREQGKGTFAFIELNDGSCSANLQLMIYSDVGELSDYTPTGTSLHVEGVLQMPPADKQGKQSIELRVVRVLECGKCDAGKYPLPKTKLTLEFLRDYVHLRPRTNTISAIARMRNELAYATHTFFHDNGFLYVHTPIITTSDCEGAGEMFQVTTLINDAEKLEKELIKNPPPSQEDVDVAKNVVKDKGEIVAKLKSDKAGKPAITAAVVELNKAKENLSKLEERFHQKPGIPKKDGKIDYGQDFFARQAFLTVSGQLQVETYACALSSVYTFGPTFRAEHSHTSRHLAEFWMVEPEIAFADIEDDMRCAEAYVRFLCQWLLDNCLEDMEFMVKNFDKNAIKRLQMVASTNFVRLSYTEAVTILEEVVAKGHKFENHVEWGVDLASEHEKYLTEIKFESPVIVYNYPKGIKAFYMKVNDDKKTVAAMDVLVPKVGELIGGSQREENYEVIKERILEMGLPLEPYEWYLDLRRYGTVKHSGFGLGFERMILFATGIDNIRDVIPFPRFPGRADL</sequence>
<keyword evidence="11" id="KW-1185">Reference proteome</keyword>
<dbReference type="CDD" id="cd00776">
    <property type="entry name" value="AsxRS_core"/>
    <property type="match status" value="1"/>
</dbReference>
<accession>A0ABQ4YIY3</accession>
<dbReference type="HAMAP" id="MF_00534">
    <property type="entry name" value="Asn_tRNA_synth"/>
    <property type="match status" value="1"/>
</dbReference>
<evidence type="ECO:0000256" key="7">
    <source>
        <dbReference type="ARBA" id="ARBA00023146"/>
    </source>
</evidence>
<dbReference type="NCBIfam" id="NF003037">
    <property type="entry name" value="PRK03932.1"/>
    <property type="match status" value="1"/>
</dbReference>
<dbReference type="Gene3D" id="3.30.930.10">
    <property type="entry name" value="Bira Bifunctional Protein, Domain 2"/>
    <property type="match status" value="1"/>
</dbReference>
<dbReference type="SMART" id="SM00991">
    <property type="entry name" value="WHEP-TRS"/>
    <property type="match status" value="1"/>
</dbReference>
<dbReference type="SUPFAM" id="SSF50249">
    <property type="entry name" value="Nucleic acid-binding proteins"/>
    <property type="match status" value="1"/>
</dbReference>
<dbReference type="Pfam" id="PF01336">
    <property type="entry name" value="tRNA_anti-codon"/>
    <property type="match status" value="1"/>
</dbReference>
<dbReference type="PROSITE" id="PS50862">
    <property type="entry name" value="AA_TRNA_LIGASE_II"/>
    <property type="match status" value="1"/>
</dbReference>
<dbReference type="InterPro" id="IPR045864">
    <property type="entry name" value="aa-tRNA-synth_II/BPL/LPL"/>
</dbReference>
<feature type="domain" description="WHEP-TRS" evidence="9">
    <location>
        <begin position="232"/>
        <end position="288"/>
    </location>
</feature>
<dbReference type="Pfam" id="PF00152">
    <property type="entry name" value="tRNA-synt_2"/>
    <property type="match status" value="2"/>
</dbReference>
<evidence type="ECO:0000313" key="10">
    <source>
        <dbReference type="EMBL" id="GJS77758.1"/>
    </source>
</evidence>
<dbReference type="InterPro" id="IPR012340">
    <property type="entry name" value="NA-bd_OB-fold"/>
</dbReference>
<dbReference type="Proteomes" id="UP001151760">
    <property type="component" value="Unassembled WGS sequence"/>
</dbReference>
<organism evidence="10 11">
    <name type="scientific">Tanacetum coccineum</name>
    <dbReference type="NCBI Taxonomy" id="301880"/>
    <lineage>
        <taxon>Eukaryota</taxon>
        <taxon>Viridiplantae</taxon>
        <taxon>Streptophyta</taxon>
        <taxon>Embryophyta</taxon>
        <taxon>Tracheophyta</taxon>
        <taxon>Spermatophyta</taxon>
        <taxon>Magnoliopsida</taxon>
        <taxon>eudicotyledons</taxon>
        <taxon>Gunneridae</taxon>
        <taxon>Pentapetalae</taxon>
        <taxon>asterids</taxon>
        <taxon>campanulids</taxon>
        <taxon>Asterales</taxon>
        <taxon>Asteraceae</taxon>
        <taxon>Asteroideae</taxon>
        <taxon>Anthemideae</taxon>
        <taxon>Anthemidinae</taxon>
        <taxon>Tanacetum</taxon>
    </lineage>
</organism>
<dbReference type="PROSITE" id="PS51185">
    <property type="entry name" value="WHEP_TRS_2"/>
    <property type="match status" value="1"/>
</dbReference>
<dbReference type="InterPro" id="IPR004365">
    <property type="entry name" value="NA-bd_OB_tRNA"/>
</dbReference>
<name>A0ABQ4YIY3_9ASTR</name>
<dbReference type="PANTHER" id="PTHR22594">
    <property type="entry name" value="ASPARTYL/LYSYL-TRNA SYNTHETASE"/>
    <property type="match status" value="1"/>
</dbReference>
<dbReference type="InterPro" id="IPR004522">
    <property type="entry name" value="Asn-tRNA-ligase"/>
</dbReference>
<dbReference type="Gene3D" id="2.40.50.140">
    <property type="entry name" value="Nucleic acid-binding proteins"/>
    <property type="match status" value="1"/>
</dbReference>
<dbReference type="CDD" id="cd04318">
    <property type="entry name" value="EcAsnRS_like_N"/>
    <property type="match status" value="1"/>
</dbReference>
<evidence type="ECO:0000259" key="8">
    <source>
        <dbReference type="PROSITE" id="PS50862"/>
    </source>
</evidence>
<dbReference type="SUPFAM" id="SSF55681">
    <property type="entry name" value="Class II aaRS and biotin synthetases"/>
    <property type="match status" value="1"/>
</dbReference>
<reference evidence="10" key="1">
    <citation type="journal article" date="2022" name="Int. J. Mol. Sci.">
        <title>Draft Genome of Tanacetum Coccineum: Genomic Comparison of Closely Related Tanacetum-Family Plants.</title>
        <authorList>
            <person name="Yamashiro T."/>
            <person name="Shiraishi A."/>
            <person name="Nakayama K."/>
            <person name="Satake H."/>
        </authorList>
    </citation>
    <scope>NUCLEOTIDE SEQUENCE</scope>
</reference>
<keyword evidence="3" id="KW-0436">Ligase</keyword>
<evidence type="ECO:0000256" key="3">
    <source>
        <dbReference type="ARBA" id="ARBA00022598"/>
    </source>
</evidence>
<keyword evidence="5" id="KW-0067">ATP-binding</keyword>